<proteinExistence type="predicted"/>
<name>A0A9X6NH52_HYPEX</name>
<protein>
    <submittedName>
        <fullName evidence="1">Uncharacterized protein</fullName>
    </submittedName>
</protein>
<evidence type="ECO:0000313" key="2">
    <source>
        <dbReference type="Proteomes" id="UP000192578"/>
    </source>
</evidence>
<dbReference type="EMBL" id="MTYJ01000305">
    <property type="protein sequence ID" value="OWA53159.1"/>
    <property type="molecule type" value="Genomic_DNA"/>
</dbReference>
<evidence type="ECO:0000313" key="1">
    <source>
        <dbReference type="EMBL" id="OWA53159.1"/>
    </source>
</evidence>
<organism evidence="1 2">
    <name type="scientific">Hypsibius exemplaris</name>
    <name type="common">Freshwater tardigrade</name>
    <dbReference type="NCBI Taxonomy" id="2072580"/>
    <lineage>
        <taxon>Eukaryota</taxon>
        <taxon>Metazoa</taxon>
        <taxon>Ecdysozoa</taxon>
        <taxon>Tardigrada</taxon>
        <taxon>Eutardigrada</taxon>
        <taxon>Parachela</taxon>
        <taxon>Hypsibioidea</taxon>
        <taxon>Hypsibiidae</taxon>
        <taxon>Hypsibius</taxon>
    </lineage>
</organism>
<sequence>MSPEKPLRSHFPHQPWAVLLPQRFFGFVSCPCARRHGLAQREPSRRISLPCASTASPPSDVGKIPGPGSGNLVFAPALSEQDSSGQRGAETPTVEIVPILGFQSRVRQYLRGGPSPHCSTLFAWAGRASARGESFIVQFTFGSPRTPTACWSSFPVSPMLNVMFTSFKSIYA</sequence>
<accession>A0A9X6NH52</accession>
<reference evidence="2" key="1">
    <citation type="submission" date="2017-01" db="EMBL/GenBank/DDBJ databases">
        <title>Comparative genomics of anhydrobiosis in the tardigrade Hypsibius dujardini.</title>
        <authorList>
            <person name="Yoshida Y."/>
            <person name="Koutsovoulos G."/>
            <person name="Laetsch D."/>
            <person name="Stevens L."/>
            <person name="Kumar S."/>
            <person name="Horikawa D."/>
            <person name="Ishino K."/>
            <person name="Komine S."/>
            <person name="Tomita M."/>
            <person name="Blaxter M."/>
            <person name="Arakawa K."/>
        </authorList>
    </citation>
    <scope>NUCLEOTIDE SEQUENCE [LARGE SCALE GENOMIC DNA]</scope>
    <source>
        <strain evidence="2">Z151</strain>
    </source>
</reference>
<dbReference type="Proteomes" id="UP000192578">
    <property type="component" value="Unassembled WGS sequence"/>
</dbReference>
<keyword evidence="2" id="KW-1185">Reference proteome</keyword>
<gene>
    <name evidence="1" type="ORF">BV898_17593</name>
</gene>
<dbReference type="AlphaFoldDB" id="A0A9X6NH52"/>
<comment type="caution">
    <text evidence="1">The sequence shown here is derived from an EMBL/GenBank/DDBJ whole genome shotgun (WGS) entry which is preliminary data.</text>
</comment>